<evidence type="ECO:0000313" key="2">
    <source>
        <dbReference type="Proteomes" id="UP000215086"/>
    </source>
</evidence>
<accession>A0A286RKV4</accession>
<sequence length="496" mass="54345">MLAGWSEKSLLWAETAQPVLKVGFAERDISPELGMEQPGGYGKVYHRTFHDPCKARAAVFDDGQKAVALVGLDVLIIREPSVKRIRDEVARRCALKPEAILLAASHTHSGGPSGMVLPGEYDHADDWVKHLAYEVASTADSRYLEKMEKATVDAICEAWEKRHPLVCGVGRGIEDKVAFNRRFRMKNGLTFTHPGQLNPDIVEVAGPTDPEVLVLGAWSPDGKLEGCVVHYTCHATTNPGGISANWIYYMEKVIRGFYGPDVVVVFLQGCSGDVTQVDNLSPFQNPTGEEWAQRVGGRVGAEAVKTLLLIPRGNLAPIDYRSTTLTIPRRRPDPKRVEECLGLTKKDPKEVGATEWIFAVQTVLLDAKLKVEPEATVELQAIQIGPLVILANPAEYFCQYGLELKAGSKFPYTMPVELANGCVGYVPTEEAFGPHGGGYETRLTAYSNLDFKAGNQIRDTLLELAHQLTPGPVPEPPRVTPVTTPWSYGAVPPNYH</sequence>
<dbReference type="AlphaFoldDB" id="A0A286RKV4"/>
<proteinExistence type="predicted"/>
<dbReference type="Proteomes" id="UP000215086">
    <property type="component" value="Chromosome"/>
</dbReference>
<evidence type="ECO:0000313" key="1">
    <source>
        <dbReference type="EMBL" id="ASV76584.1"/>
    </source>
</evidence>
<name>A0A286RKV4_9BACT</name>
<keyword evidence="2" id="KW-1185">Reference proteome</keyword>
<reference evidence="1 2" key="1">
    <citation type="journal article" name="Front. Microbiol.">
        <title>Sugar Metabolism of the First Thermophilic Planctomycete Thermogutta terrifontis: Comparative Genomic and Transcriptomic Approaches.</title>
        <authorList>
            <person name="Elcheninov A.G."/>
            <person name="Menzel P."/>
            <person name="Gudbergsdottir S.R."/>
            <person name="Slesarev A.I."/>
            <person name="Kadnikov V.V."/>
            <person name="Krogh A."/>
            <person name="Bonch-Osmolovskaya E.A."/>
            <person name="Peng X."/>
            <person name="Kublanov I.V."/>
        </authorList>
    </citation>
    <scope>NUCLEOTIDE SEQUENCE [LARGE SCALE GENOMIC DNA]</scope>
    <source>
        <strain evidence="1 2">R1</strain>
    </source>
</reference>
<organism evidence="1 2">
    <name type="scientific">Thermogutta terrifontis</name>
    <dbReference type="NCBI Taxonomy" id="1331910"/>
    <lineage>
        <taxon>Bacteria</taxon>
        <taxon>Pseudomonadati</taxon>
        <taxon>Planctomycetota</taxon>
        <taxon>Planctomycetia</taxon>
        <taxon>Pirellulales</taxon>
        <taxon>Thermoguttaceae</taxon>
        <taxon>Thermogutta</taxon>
    </lineage>
</organism>
<dbReference type="EMBL" id="CP018477">
    <property type="protein sequence ID" value="ASV76584.1"/>
    <property type="molecule type" value="Genomic_DNA"/>
</dbReference>
<gene>
    <name evidence="1" type="ORF">THTE_3983</name>
</gene>
<protein>
    <submittedName>
        <fullName evidence="1">Alkaline ceramidase domain protein</fullName>
    </submittedName>
</protein>
<dbReference type="KEGG" id="ttf:THTE_3983"/>